<evidence type="ECO:0000313" key="2">
    <source>
        <dbReference type="EMBL" id="PFE08594.1"/>
    </source>
</evidence>
<proteinExistence type="predicted"/>
<feature type="region of interest" description="Disordered" evidence="1">
    <location>
        <begin position="34"/>
        <end position="76"/>
    </location>
</feature>
<organism evidence="2 3">
    <name type="scientific">Bacillus cereus</name>
    <dbReference type="NCBI Taxonomy" id="1396"/>
    <lineage>
        <taxon>Bacteria</taxon>
        <taxon>Bacillati</taxon>
        <taxon>Bacillota</taxon>
        <taxon>Bacilli</taxon>
        <taxon>Bacillales</taxon>
        <taxon>Bacillaceae</taxon>
        <taxon>Bacillus</taxon>
        <taxon>Bacillus cereus group</taxon>
    </lineage>
</organism>
<evidence type="ECO:0000313" key="3">
    <source>
        <dbReference type="Proteomes" id="UP000220032"/>
    </source>
</evidence>
<evidence type="ECO:0000256" key="1">
    <source>
        <dbReference type="SAM" id="MobiDB-lite"/>
    </source>
</evidence>
<dbReference type="AlphaFoldDB" id="A0A2A8ZSD5"/>
<protein>
    <submittedName>
        <fullName evidence="2">Uncharacterized protein</fullName>
    </submittedName>
</protein>
<comment type="caution">
    <text evidence="2">The sequence shown here is derived from an EMBL/GenBank/DDBJ whole genome shotgun (WGS) entry which is preliminary data.</text>
</comment>
<name>A0A2A8ZSD5_BACCE</name>
<dbReference type="EMBL" id="NTRR01000063">
    <property type="protein sequence ID" value="PFE08594.1"/>
    <property type="molecule type" value="Genomic_DNA"/>
</dbReference>
<feature type="compositionally biased region" description="Basic and acidic residues" evidence="1">
    <location>
        <begin position="39"/>
        <end position="76"/>
    </location>
</feature>
<reference evidence="2 3" key="1">
    <citation type="submission" date="2017-09" db="EMBL/GenBank/DDBJ databases">
        <title>Large-scale bioinformatics analysis of Bacillus genomes uncovers conserved roles of natural products in bacterial physiology.</title>
        <authorList>
            <consortium name="Agbiome Team Llc"/>
            <person name="Bleich R.M."/>
            <person name="Grubbs K.J."/>
            <person name="Santa Maria K.C."/>
            <person name="Allen S.E."/>
            <person name="Farag S."/>
            <person name="Shank E.A."/>
            <person name="Bowers A."/>
        </authorList>
    </citation>
    <scope>NUCLEOTIDE SEQUENCE [LARGE SCALE GENOMIC DNA]</scope>
    <source>
        <strain evidence="2 3">AFS022681</strain>
    </source>
</reference>
<dbReference type="Proteomes" id="UP000220032">
    <property type="component" value="Unassembled WGS sequence"/>
</dbReference>
<gene>
    <name evidence="2" type="ORF">CN307_28000</name>
</gene>
<accession>A0A2A8ZSD5</accession>
<sequence>MVHVEILEKMKGLLLLLNIEMDGLHYKKYAEIKTLPQEQPEKKEEKEETPKGEDVKDEEKEERSRPLKLREILQMR</sequence>